<dbReference type="NCBIfam" id="TIGR04056">
    <property type="entry name" value="OMP_RagA_SusC"/>
    <property type="match status" value="1"/>
</dbReference>
<dbReference type="Pfam" id="PF13715">
    <property type="entry name" value="CarbopepD_reg_2"/>
    <property type="match status" value="1"/>
</dbReference>
<dbReference type="AlphaFoldDB" id="A0A239LY42"/>
<dbReference type="SUPFAM" id="SSF56935">
    <property type="entry name" value="Porins"/>
    <property type="match status" value="1"/>
</dbReference>
<evidence type="ECO:0000313" key="13">
    <source>
        <dbReference type="Proteomes" id="UP000198432"/>
    </source>
</evidence>
<name>A0A239LY42_9BACT</name>
<organism evidence="12 13">
    <name type="scientific">Pontibacter ummariensis</name>
    <dbReference type="NCBI Taxonomy" id="1610492"/>
    <lineage>
        <taxon>Bacteria</taxon>
        <taxon>Pseudomonadati</taxon>
        <taxon>Bacteroidota</taxon>
        <taxon>Cytophagia</taxon>
        <taxon>Cytophagales</taxon>
        <taxon>Hymenobacteraceae</taxon>
        <taxon>Pontibacter</taxon>
    </lineage>
</organism>
<dbReference type="Pfam" id="PF07715">
    <property type="entry name" value="Plug"/>
    <property type="match status" value="1"/>
</dbReference>
<gene>
    <name evidence="12" type="ORF">SAMN06296052_1543</name>
</gene>
<dbReference type="Gene3D" id="2.170.130.10">
    <property type="entry name" value="TonB-dependent receptor, plug domain"/>
    <property type="match status" value="1"/>
</dbReference>
<dbReference type="GO" id="GO:0044718">
    <property type="term" value="P:siderophore transmembrane transport"/>
    <property type="evidence" value="ECO:0007669"/>
    <property type="project" value="TreeGrafter"/>
</dbReference>
<keyword evidence="5 10" id="KW-0732">Signal</keyword>
<keyword evidence="3 8" id="KW-1134">Transmembrane beta strand</keyword>
<protein>
    <submittedName>
        <fullName evidence="12">TonB-linked outer membrane protein, SusC/RagA family</fullName>
    </submittedName>
</protein>
<dbReference type="InterPro" id="IPR023996">
    <property type="entry name" value="TonB-dep_OMP_SusC/RagA"/>
</dbReference>
<evidence type="ECO:0000256" key="5">
    <source>
        <dbReference type="ARBA" id="ARBA00022729"/>
    </source>
</evidence>
<evidence type="ECO:0000256" key="7">
    <source>
        <dbReference type="ARBA" id="ARBA00023237"/>
    </source>
</evidence>
<evidence type="ECO:0000256" key="10">
    <source>
        <dbReference type="SAM" id="SignalP"/>
    </source>
</evidence>
<proteinExistence type="inferred from homology"/>
<dbReference type="OrthoDB" id="9768177at2"/>
<dbReference type="FunFam" id="2.170.130.10:FF:000003">
    <property type="entry name" value="SusC/RagA family TonB-linked outer membrane protein"/>
    <property type="match status" value="1"/>
</dbReference>
<sequence>MRYFLLKELKYLLLLSLICLSAASAFAQGIVVQGKVTDSKGIGLPGVTVLLKGTTTAAPTGVEGNYSLNVPNGSGTLVFSFIGFQTQEVPIDNRSTINVQLSTDAKALEEVVVVGYGTQKKETVTGSVAAVKGGDLQKSPAVNITNSIAGRMPGVVAVNRSGEPGYDQSVIRIRGSNTLGENGALVVIDGVPARAGGIERLNPADIESISVLKDASAAIYGSRAANGVILVTTKRGTAGKPKLSYSFNQGFAQPTVIPALASNVQFAEMRNDLEIYNRVPVHLWGQATEAFRQTGSFTLPDGSTVNAHYGPEDFQKFRDGSSPWTHPNTDWYDATLKPWSPQSQHNLQLTGGNDNIKFLTSLGYINQDAFYRNSATGYKQYDLRVNLDATISQYIKTTVGMLARQENRFFPTVSAGSIFRMQMRGLPTSPARWPDGRPGPDIENGENPVVITTNETGYDRDNRTYLQTNGSVEITNPWIEGLKFTGTAAIDKMTRRQKRWQIPWYLYSWDKTSYEADGTTPLLTSGRRGPADPNLNLADEEQLNILLGGILTYERKFGDHAVTVLAGTNRETIDWDRFTAYRRYFISPAIDQIAVGGNLERNNGGDASERARLSHFGRFAYNYREKYMAEFLWRYDASDIFPQETRYGFFPGVLAAWQISEEDFFKNKVSFINYLKLRGSWGQMGNDNLGPEGNQYNYLSTNVFGTYIIGGQEVSTLRENRVPNPNITWEVATNANVGVDGQLLQGKINFEFDVFYNKRTNILWFRNASIPQTTGISLPRENIGEVANRGWDALIGYNNQIGDVLFRINVNGGYAKNEILFWDEAPGAPAHQRSTGMPMGTGLRYVYDGVFVSQADIDANPIDYSAIVGTLRPGDMKYKDVSGPNGVPDGKITPDDRTRDPRNDIPTFQGGLNANVNYKNFDFSVLFQGSAGAVMTLATWEMGSIGNFLEDIYVNRWTVENPSSEHPRISDRGNQYFSSGNTYWMRSTDYVRLKNIELGYTLPNVIGKKVGLDVLRVYVNALNLATWDKLKVYDPENVNSNGQYYPQSRVLNAGVTATF</sequence>
<evidence type="ECO:0000256" key="6">
    <source>
        <dbReference type="ARBA" id="ARBA00023136"/>
    </source>
</evidence>
<feature type="compositionally biased region" description="Basic and acidic residues" evidence="9">
    <location>
        <begin position="892"/>
        <end position="901"/>
    </location>
</feature>
<dbReference type="EMBL" id="FZOQ01000054">
    <property type="protein sequence ID" value="SNT34564.1"/>
    <property type="molecule type" value="Genomic_DNA"/>
</dbReference>
<dbReference type="NCBIfam" id="TIGR04057">
    <property type="entry name" value="SusC_RagA_signa"/>
    <property type="match status" value="1"/>
</dbReference>
<dbReference type="Proteomes" id="UP000198432">
    <property type="component" value="Unassembled WGS sequence"/>
</dbReference>
<dbReference type="InterPro" id="IPR008969">
    <property type="entry name" value="CarboxyPept-like_regulatory"/>
</dbReference>
<reference evidence="13" key="1">
    <citation type="submission" date="2017-06" db="EMBL/GenBank/DDBJ databases">
        <authorList>
            <person name="Varghese N."/>
            <person name="Submissions S."/>
        </authorList>
    </citation>
    <scope>NUCLEOTIDE SEQUENCE [LARGE SCALE GENOMIC DNA]</scope>
    <source>
        <strain evidence="13">NKM1</strain>
    </source>
</reference>
<comment type="similarity">
    <text evidence="8">Belongs to the TonB-dependent receptor family.</text>
</comment>
<comment type="subcellular location">
    <subcellularLocation>
        <location evidence="1 8">Cell outer membrane</location>
        <topology evidence="1 8">Multi-pass membrane protein</topology>
    </subcellularLocation>
</comment>
<dbReference type="PANTHER" id="PTHR30069:SF29">
    <property type="entry name" value="HEMOGLOBIN AND HEMOGLOBIN-HAPTOGLOBIN-BINDING PROTEIN 1-RELATED"/>
    <property type="match status" value="1"/>
</dbReference>
<evidence type="ECO:0000256" key="4">
    <source>
        <dbReference type="ARBA" id="ARBA00022692"/>
    </source>
</evidence>
<dbReference type="SUPFAM" id="SSF49464">
    <property type="entry name" value="Carboxypeptidase regulatory domain-like"/>
    <property type="match status" value="1"/>
</dbReference>
<dbReference type="InterPro" id="IPR037066">
    <property type="entry name" value="Plug_dom_sf"/>
</dbReference>
<keyword evidence="6 8" id="KW-0472">Membrane</keyword>
<evidence type="ECO:0000313" key="12">
    <source>
        <dbReference type="EMBL" id="SNT34564.1"/>
    </source>
</evidence>
<dbReference type="PANTHER" id="PTHR30069">
    <property type="entry name" value="TONB-DEPENDENT OUTER MEMBRANE RECEPTOR"/>
    <property type="match status" value="1"/>
</dbReference>
<evidence type="ECO:0000256" key="3">
    <source>
        <dbReference type="ARBA" id="ARBA00022452"/>
    </source>
</evidence>
<dbReference type="GO" id="GO:0015344">
    <property type="term" value="F:siderophore uptake transmembrane transporter activity"/>
    <property type="evidence" value="ECO:0007669"/>
    <property type="project" value="TreeGrafter"/>
</dbReference>
<evidence type="ECO:0000256" key="8">
    <source>
        <dbReference type="PROSITE-ProRule" id="PRU01360"/>
    </source>
</evidence>
<feature type="domain" description="TonB-dependent receptor plug" evidence="11">
    <location>
        <begin position="121"/>
        <end position="228"/>
    </location>
</feature>
<evidence type="ECO:0000256" key="2">
    <source>
        <dbReference type="ARBA" id="ARBA00022448"/>
    </source>
</evidence>
<dbReference type="Gene3D" id="2.60.40.1120">
    <property type="entry name" value="Carboxypeptidase-like, regulatory domain"/>
    <property type="match status" value="1"/>
</dbReference>
<feature type="signal peptide" evidence="10">
    <location>
        <begin position="1"/>
        <end position="27"/>
    </location>
</feature>
<dbReference type="PROSITE" id="PS52016">
    <property type="entry name" value="TONB_DEPENDENT_REC_3"/>
    <property type="match status" value="1"/>
</dbReference>
<feature type="region of interest" description="Disordered" evidence="9">
    <location>
        <begin position="879"/>
        <end position="901"/>
    </location>
</feature>
<keyword evidence="2 8" id="KW-0813">Transport</keyword>
<dbReference type="InterPro" id="IPR023997">
    <property type="entry name" value="TonB-dep_OMP_SusC/RagA_CS"/>
</dbReference>
<dbReference type="GO" id="GO:0009279">
    <property type="term" value="C:cell outer membrane"/>
    <property type="evidence" value="ECO:0007669"/>
    <property type="project" value="UniProtKB-SubCell"/>
</dbReference>
<accession>A0A239LY42</accession>
<dbReference type="InterPro" id="IPR039426">
    <property type="entry name" value="TonB-dep_rcpt-like"/>
</dbReference>
<evidence type="ECO:0000259" key="11">
    <source>
        <dbReference type="Pfam" id="PF07715"/>
    </source>
</evidence>
<dbReference type="InterPro" id="IPR036942">
    <property type="entry name" value="Beta-barrel_TonB_sf"/>
</dbReference>
<evidence type="ECO:0000256" key="1">
    <source>
        <dbReference type="ARBA" id="ARBA00004571"/>
    </source>
</evidence>
<dbReference type="InterPro" id="IPR012910">
    <property type="entry name" value="Plug_dom"/>
</dbReference>
<feature type="chain" id="PRO_5013031837" evidence="10">
    <location>
        <begin position="28"/>
        <end position="1059"/>
    </location>
</feature>
<keyword evidence="7 8" id="KW-0998">Cell outer membrane</keyword>
<keyword evidence="4 8" id="KW-0812">Transmembrane</keyword>
<keyword evidence="13" id="KW-1185">Reference proteome</keyword>
<evidence type="ECO:0000256" key="9">
    <source>
        <dbReference type="SAM" id="MobiDB-lite"/>
    </source>
</evidence>
<dbReference type="Gene3D" id="2.40.170.20">
    <property type="entry name" value="TonB-dependent receptor, beta-barrel domain"/>
    <property type="match status" value="1"/>
</dbReference>
<dbReference type="RefSeq" id="WP_089321992.1">
    <property type="nucleotide sequence ID" value="NZ_FZOQ01000054.1"/>
</dbReference>